<dbReference type="AlphaFoldDB" id="B6JIE7"/>
<dbReference type="OrthoDB" id="8430112at2"/>
<dbReference type="HOGENOM" id="CLU_414284_0_0_5"/>
<accession>B6JIE7</accession>
<evidence type="ECO:0000313" key="2">
    <source>
        <dbReference type="EMBL" id="AEI05734.1"/>
    </source>
</evidence>
<feature type="chain" id="PRO_5002844636" evidence="1">
    <location>
        <begin position="33"/>
        <end position="645"/>
    </location>
</feature>
<name>B6JIE7_AFIC5</name>
<gene>
    <name evidence="2" type="ordered locus">OCA5_c10150</name>
</gene>
<dbReference type="RefSeq" id="WP_012564217.1">
    <property type="nucleotide sequence ID" value="NC_011386.1"/>
</dbReference>
<protein>
    <submittedName>
        <fullName evidence="2">Uncharacterized protein</fullName>
    </submittedName>
</protein>
<organism evidence="2 3">
    <name type="scientific">Afipia carboxidovorans (strain ATCC 49405 / DSM 1227 / KCTC 32145 / OM5)</name>
    <name type="common">Oligotropha carboxidovorans</name>
    <dbReference type="NCBI Taxonomy" id="504832"/>
    <lineage>
        <taxon>Bacteria</taxon>
        <taxon>Pseudomonadati</taxon>
        <taxon>Pseudomonadota</taxon>
        <taxon>Alphaproteobacteria</taxon>
        <taxon>Hyphomicrobiales</taxon>
        <taxon>Nitrobacteraceae</taxon>
        <taxon>Afipia</taxon>
    </lineage>
</organism>
<proteinExistence type="predicted"/>
<dbReference type="EMBL" id="CP002826">
    <property type="protein sequence ID" value="AEI05734.1"/>
    <property type="molecule type" value="Genomic_DNA"/>
</dbReference>
<dbReference type="KEGG" id="ocg:OCA5_c10150"/>
<dbReference type="KEGG" id="oca:OCAR_7084"/>
<dbReference type="Proteomes" id="UP000007730">
    <property type="component" value="Chromosome"/>
</dbReference>
<sequence>MFPHSRIAAATASLLIASAFFISPVSSTQAWAETSSACATEGTNLAVLASPAVPWKGAPLRVIFAAEKSAQGELSLIAPDGSVAVKSSKPHGGPPYFWIAEVATPVAGTWHAKFVRDRAVSGCETVTREIAVRAERPQKPGTVAGSVWPVHDTWDRATENLYSAWIEKLFDASLDAPPSWKALHEVLRDRSRNFLFDYLGLGEDEMGMVFHPDCADMPYFLRAYFAFKLGLPFGYSRCSRGTATKAPTCPQWFNIESVEAARQPPQQSASAEPADAAAAEPAPAKRLSLAASFGKYINVIGDAVHSGSGRTAAADNNTDYYPVALTQAALRPGTIYADPFGHILMLTKRVAQTDHSAGVFLAADAQPDGTVAIKRFWRGNFLFAQDNTTGPGFKRFRPVVRERNGALRRLTNTQIAGSAQYGNYSAEQSKMTTEAFYDRMDDVMSPAPLDPSRAMKEVIAALDEQAQARVTSVENGRKYLDSGRGVASMPEGAAIFETTGAWEDFATPSRDLRLLIAIDVVRGFPDRVARRPDRYAMPAGRSVADVKGELQSALASELAARKFTYTRSDGSPWTLTVKDVIDRAPALEMAYNVNDCVELRWGATASSDEAATCKRHAPEAQRAKMTKYRPWFHERRRPARGARGV</sequence>
<reference evidence="2 3" key="1">
    <citation type="journal article" date="2011" name="J. Bacteriol.">
        <title>Complete genome sequences of the chemolithoautotrophic Oligotropha carboxidovorans strains OM4 and OM5.</title>
        <authorList>
            <person name="Volland S."/>
            <person name="Rachinger M."/>
            <person name="Strittmatter A."/>
            <person name="Daniel R."/>
            <person name="Gottschalk G."/>
            <person name="Meyer O."/>
        </authorList>
    </citation>
    <scope>NUCLEOTIDE SEQUENCE [LARGE SCALE GENOMIC DNA]</scope>
    <source>
        <strain evidence="3">ATCC 49405 / DSM 1227 / KCTC 32145 / OM5</strain>
    </source>
</reference>
<feature type="signal peptide" evidence="1">
    <location>
        <begin position="1"/>
        <end position="32"/>
    </location>
</feature>
<keyword evidence="1" id="KW-0732">Signal</keyword>
<evidence type="ECO:0000256" key="1">
    <source>
        <dbReference type="SAM" id="SignalP"/>
    </source>
</evidence>
<dbReference type="STRING" id="504832.OCA5_c10150"/>
<evidence type="ECO:0000313" key="3">
    <source>
        <dbReference type="Proteomes" id="UP000007730"/>
    </source>
</evidence>
<keyword evidence="3" id="KW-1185">Reference proteome</keyword>
<dbReference type="eggNOG" id="COG0791">
    <property type="taxonomic scope" value="Bacteria"/>
</dbReference>